<evidence type="ECO:0000313" key="3">
    <source>
        <dbReference type="Proteomes" id="UP001374803"/>
    </source>
</evidence>
<sequence length="50" mass="5403">MSNELNVAAINPSSEDLQNTSHDDNVEGGFDPDNLMLDFFGVPETESSSD</sequence>
<protein>
    <submittedName>
        <fullName evidence="2">Uncharacterized protein</fullName>
    </submittedName>
</protein>
<evidence type="ECO:0000256" key="1">
    <source>
        <dbReference type="SAM" id="MobiDB-lite"/>
    </source>
</evidence>
<dbReference type="RefSeq" id="WP_394830038.1">
    <property type="nucleotide sequence ID" value="NZ_CP089929.1"/>
</dbReference>
<accession>A0ABZ2KP63</accession>
<feature type="compositionally biased region" description="Polar residues" evidence="1">
    <location>
        <begin position="1"/>
        <end position="20"/>
    </location>
</feature>
<proteinExistence type="predicted"/>
<reference evidence="2" key="1">
    <citation type="submission" date="2021-12" db="EMBL/GenBank/DDBJ databases">
        <title>Discovery of the Pendulisporaceae a myxobacterial family with distinct sporulation behavior and unique specialized metabolism.</title>
        <authorList>
            <person name="Garcia R."/>
            <person name="Popoff A."/>
            <person name="Bader C.D."/>
            <person name="Loehr J."/>
            <person name="Walesch S."/>
            <person name="Walt C."/>
            <person name="Boldt J."/>
            <person name="Bunk B."/>
            <person name="Haeckl F.J.F.P.J."/>
            <person name="Gunesch A.P."/>
            <person name="Birkelbach J."/>
            <person name="Nuebel U."/>
            <person name="Pietschmann T."/>
            <person name="Bach T."/>
            <person name="Mueller R."/>
        </authorList>
    </citation>
    <scope>NUCLEOTIDE SEQUENCE</scope>
    <source>
        <strain evidence="2">MSr11367</strain>
    </source>
</reference>
<name>A0ABZ2KP63_9BACT</name>
<dbReference type="EMBL" id="CP089983">
    <property type="protein sequence ID" value="WXB00438.1"/>
    <property type="molecule type" value="Genomic_DNA"/>
</dbReference>
<dbReference type="Proteomes" id="UP001374803">
    <property type="component" value="Chromosome"/>
</dbReference>
<gene>
    <name evidence="2" type="ORF">LVJ94_26380</name>
</gene>
<keyword evidence="3" id="KW-1185">Reference proteome</keyword>
<feature type="region of interest" description="Disordered" evidence="1">
    <location>
        <begin position="1"/>
        <end position="33"/>
    </location>
</feature>
<evidence type="ECO:0000313" key="2">
    <source>
        <dbReference type="EMBL" id="WXB00438.1"/>
    </source>
</evidence>
<organism evidence="2 3">
    <name type="scientific">Pendulispora rubella</name>
    <dbReference type="NCBI Taxonomy" id="2741070"/>
    <lineage>
        <taxon>Bacteria</taxon>
        <taxon>Pseudomonadati</taxon>
        <taxon>Myxococcota</taxon>
        <taxon>Myxococcia</taxon>
        <taxon>Myxococcales</taxon>
        <taxon>Sorangiineae</taxon>
        <taxon>Pendulisporaceae</taxon>
        <taxon>Pendulispora</taxon>
    </lineage>
</organism>